<evidence type="ECO:0000256" key="1">
    <source>
        <dbReference type="ARBA" id="ARBA00007478"/>
    </source>
</evidence>
<protein>
    <submittedName>
        <fullName evidence="3">CDK5 regulatory subunit associated protein 3</fullName>
    </submittedName>
</protein>
<dbReference type="WBParaSite" id="PSAMB.scaffold6409size12463.g28490.t1">
    <property type="protein sequence ID" value="PSAMB.scaffold6409size12463.g28490.t1"/>
    <property type="gene ID" value="PSAMB.scaffold6409size12463.g28490"/>
</dbReference>
<dbReference type="InterPro" id="IPR008491">
    <property type="entry name" value="CDK5RAP3"/>
</dbReference>
<dbReference type="PANTHER" id="PTHR14894">
    <property type="entry name" value="CDK5 REGULATORY SUBUNIT-ASSOCIATED PROTEIN 3"/>
    <property type="match status" value="1"/>
</dbReference>
<reference evidence="3" key="1">
    <citation type="submission" date="2022-11" db="UniProtKB">
        <authorList>
            <consortium name="WormBaseParasite"/>
        </authorList>
    </citation>
    <scope>IDENTIFICATION</scope>
</reference>
<evidence type="ECO:0000313" key="2">
    <source>
        <dbReference type="Proteomes" id="UP000887566"/>
    </source>
</evidence>
<sequence>MDADNLPIDIHCSKLLDWLINRRHCANDWQKKVLTIREKINHAIQDMPEHEKIVKLLQGAYINYFHCTQIVDILKETEKDSKNFLGYYSSQRMKDWQEVISLYQTDAVYLAEAAQTLQRLVQYEVPALRKQIVKCNQGVEDAARKEVEYEKQSKDARRNFEKECQKMGIRGENIRLELVQLAVDLPAFFDRVAADIAALQSPIDYYSNFRKYILKSSSADPSLLPALRLIATKGAKVTAFELKFGRAPTSVEAPSFGLGMETAQDDAINFGDDAPIDFGADDAIVDFGDDAIDIAVVGDDTNDGQLDDGVARGDDALSIFENPASQRALMNDLNELKAFLRWRVMDEKTEHTSDLLLTGADNRDSSLSISESQREEMLNRVQAVLTAVNDPQKRHLLKIRASP</sequence>
<dbReference type="Proteomes" id="UP000887566">
    <property type="component" value="Unplaced"/>
</dbReference>
<proteinExistence type="inferred from homology"/>
<dbReference type="AlphaFoldDB" id="A0A914X4R1"/>
<dbReference type="Pfam" id="PF05600">
    <property type="entry name" value="CDK5RAP3"/>
    <property type="match status" value="1"/>
</dbReference>
<dbReference type="GO" id="GO:0012505">
    <property type="term" value="C:endomembrane system"/>
    <property type="evidence" value="ECO:0007669"/>
    <property type="project" value="TreeGrafter"/>
</dbReference>
<organism evidence="2 3">
    <name type="scientific">Plectus sambesii</name>
    <dbReference type="NCBI Taxonomy" id="2011161"/>
    <lineage>
        <taxon>Eukaryota</taxon>
        <taxon>Metazoa</taxon>
        <taxon>Ecdysozoa</taxon>
        <taxon>Nematoda</taxon>
        <taxon>Chromadorea</taxon>
        <taxon>Plectida</taxon>
        <taxon>Plectina</taxon>
        <taxon>Plectoidea</taxon>
        <taxon>Plectidae</taxon>
        <taxon>Plectus</taxon>
    </lineage>
</organism>
<dbReference type="GO" id="GO:0007346">
    <property type="term" value="P:regulation of mitotic cell cycle"/>
    <property type="evidence" value="ECO:0007669"/>
    <property type="project" value="TreeGrafter"/>
</dbReference>
<comment type="similarity">
    <text evidence="1">Belongs to the CDK5RAP3 family.</text>
</comment>
<keyword evidence="2" id="KW-1185">Reference proteome</keyword>
<accession>A0A914X4R1</accession>
<name>A0A914X4R1_9BILA</name>
<evidence type="ECO:0000313" key="3">
    <source>
        <dbReference type="WBParaSite" id="PSAMB.scaffold6409size12463.g28490.t1"/>
    </source>
</evidence>
<dbReference type="PANTHER" id="PTHR14894:SF0">
    <property type="entry name" value="CDK5 REGULATORY SUBUNIT-ASSOCIATED PROTEIN 3"/>
    <property type="match status" value="1"/>
</dbReference>